<evidence type="ECO:0000256" key="4">
    <source>
        <dbReference type="ARBA" id="ARBA00023180"/>
    </source>
</evidence>
<keyword evidence="3" id="KW-0926">Vacuole</keyword>
<dbReference type="PANTHER" id="PTHR10426">
    <property type="entry name" value="STRICTOSIDINE SYNTHASE-RELATED"/>
    <property type="match status" value="1"/>
</dbReference>
<dbReference type="Gene3D" id="2.120.10.30">
    <property type="entry name" value="TolB, C-terminal domain"/>
    <property type="match status" value="1"/>
</dbReference>
<dbReference type="Proteomes" id="UP000231279">
    <property type="component" value="Unassembled WGS sequence"/>
</dbReference>
<comment type="caution">
    <text evidence="7">The sequence shown here is derived from an EMBL/GenBank/DDBJ whole genome shotgun (WGS) entry which is preliminary data.</text>
</comment>
<feature type="signal peptide" evidence="5">
    <location>
        <begin position="1"/>
        <end position="17"/>
    </location>
</feature>
<evidence type="ECO:0000313" key="8">
    <source>
        <dbReference type="Proteomes" id="UP000231279"/>
    </source>
</evidence>
<keyword evidence="8" id="KW-1185">Reference proteome</keyword>
<proteinExistence type="inferred from homology"/>
<dbReference type="EMBL" id="NKXS01001755">
    <property type="protein sequence ID" value="PIN17017.1"/>
    <property type="molecule type" value="Genomic_DNA"/>
</dbReference>
<dbReference type="AlphaFoldDB" id="A0A2G9HHI7"/>
<keyword evidence="5" id="KW-0732">Signal</keyword>
<dbReference type="InterPro" id="IPR011042">
    <property type="entry name" value="6-blade_b-propeller_TolB-like"/>
</dbReference>
<organism evidence="7 8">
    <name type="scientific">Handroanthus impetiginosus</name>
    <dbReference type="NCBI Taxonomy" id="429701"/>
    <lineage>
        <taxon>Eukaryota</taxon>
        <taxon>Viridiplantae</taxon>
        <taxon>Streptophyta</taxon>
        <taxon>Embryophyta</taxon>
        <taxon>Tracheophyta</taxon>
        <taxon>Spermatophyta</taxon>
        <taxon>Magnoliopsida</taxon>
        <taxon>eudicotyledons</taxon>
        <taxon>Gunneridae</taxon>
        <taxon>Pentapetalae</taxon>
        <taxon>asterids</taxon>
        <taxon>lamiids</taxon>
        <taxon>Lamiales</taxon>
        <taxon>Bignoniaceae</taxon>
        <taxon>Crescentiina</taxon>
        <taxon>Tabebuia alliance</taxon>
        <taxon>Handroanthus</taxon>
    </lineage>
</organism>
<dbReference type="InterPro" id="IPR018119">
    <property type="entry name" value="Strictosidine_synth_cons-reg"/>
</dbReference>
<evidence type="ECO:0000313" key="7">
    <source>
        <dbReference type="EMBL" id="PIN17017.1"/>
    </source>
</evidence>
<evidence type="ECO:0000256" key="5">
    <source>
        <dbReference type="SAM" id="SignalP"/>
    </source>
</evidence>
<evidence type="ECO:0000256" key="3">
    <source>
        <dbReference type="ARBA" id="ARBA00022554"/>
    </source>
</evidence>
<gene>
    <name evidence="7" type="ORF">CDL12_10322</name>
</gene>
<evidence type="ECO:0000256" key="2">
    <source>
        <dbReference type="ARBA" id="ARBA00009191"/>
    </source>
</evidence>
<dbReference type="Pfam" id="PF03088">
    <property type="entry name" value="Str_synth"/>
    <property type="match status" value="1"/>
</dbReference>
<dbReference type="GO" id="GO:0016787">
    <property type="term" value="F:hydrolase activity"/>
    <property type="evidence" value="ECO:0007669"/>
    <property type="project" value="TreeGrafter"/>
</dbReference>
<dbReference type="GO" id="GO:0012505">
    <property type="term" value="C:endomembrane system"/>
    <property type="evidence" value="ECO:0007669"/>
    <property type="project" value="TreeGrafter"/>
</dbReference>
<comment type="subcellular location">
    <subcellularLocation>
        <location evidence="1">Vacuole</location>
    </subcellularLocation>
</comment>
<comment type="similarity">
    <text evidence="2">Belongs to the strictosidine synthase family.</text>
</comment>
<sequence>MAPIFFIFFFCFPNNDGGPYSVLVDGRIVQYQGPKRSFVDFAFTSPNRSKELCDGTNKFDLETGRRCGSPLALEFDPKTGDLYIVDVFFGLMVVGSGGGAATRLSDDSDGLPSNFPDAVSIDPITGDVYYTDVGSIFFTNRNMSDILLSGDTSGRLLKYDPKTSRRTVVLTGLAAPAGVAVSKDGSFLVFSEYLLCRLTRFWLTGPKANTTEVFAELPGNPDNIVRTKTGDFWVAVNIQKLQPRLISFPLGQKINEHGQILKTVNFYAEYNASYITGVQEHLGSLYVSSVFLNSVGVYEGVKL</sequence>
<dbReference type="GO" id="GO:0016829">
    <property type="term" value="F:lyase activity"/>
    <property type="evidence" value="ECO:0007669"/>
    <property type="project" value="UniProtKB-KW"/>
</dbReference>
<dbReference type="SUPFAM" id="SSF63829">
    <property type="entry name" value="Calcium-dependent phosphotriesterase"/>
    <property type="match status" value="1"/>
</dbReference>
<name>A0A2G9HHI7_9LAMI</name>
<keyword evidence="4" id="KW-0325">Glycoprotein</keyword>
<dbReference type="GO" id="GO:0005773">
    <property type="term" value="C:vacuole"/>
    <property type="evidence" value="ECO:0007669"/>
    <property type="project" value="UniProtKB-SubCell"/>
</dbReference>
<dbReference type="OrthoDB" id="5307922at2759"/>
<dbReference type="EC" id="4.3.3.2" evidence="7"/>
<accession>A0A2G9HHI7</accession>
<keyword evidence="7" id="KW-0456">Lyase</keyword>
<feature type="chain" id="PRO_5013580659" evidence="5">
    <location>
        <begin position="18"/>
        <end position="303"/>
    </location>
</feature>
<protein>
    <submittedName>
        <fullName evidence="7">Putative alkaloid synthase/Surface mucin Hemomucin</fullName>
        <ecNumber evidence="7">4.3.3.2</ecNumber>
    </submittedName>
</protein>
<evidence type="ECO:0000259" key="6">
    <source>
        <dbReference type="Pfam" id="PF03088"/>
    </source>
</evidence>
<dbReference type="PANTHER" id="PTHR10426:SF136">
    <property type="entry name" value="PROTEIN STRICTOSIDINE SYNTHASE-LIKE 9-LIKE"/>
    <property type="match status" value="1"/>
</dbReference>
<dbReference type="STRING" id="429701.A0A2G9HHI7"/>
<reference evidence="8" key="1">
    <citation type="journal article" date="2018" name="Gigascience">
        <title>Genome assembly of the Pink Ipe (Handroanthus impetiginosus, Bignoniaceae), a highly valued, ecologically keystone Neotropical timber forest tree.</title>
        <authorList>
            <person name="Silva-Junior O.B."/>
            <person name="Grattapaglia D."/>
            <person name="Novaes E."/>
            <person name="Collevatti R.G."/>
        </authorList>
    </citation>
    <scope>NUCLEOTIDE SEQUENCE [LARGE SCALE GENOMIC DNA]</scope>
    <source>
        <strain evidence="8">cv. UFG-1</strain>
    </source>
</reference>
<feature type="domain" description="Strictosidine synthase conserved region" evidence="6">
    <location>
        <begin position="117"/>
        <end position="205"/>
    </location>
</feature>
<evidence type="ECO:0000256" key="1">
    <source>
        <dbReference type="ARBA" id="ARBA00004116"/>
    </source>
</evidence>